<protein>
    <recommendedName>
        <fullName evidence="4">Cyanovirin-N domain-containing protein</fullName>
    </recommendedName>
</protein>
<feature type="signal peptide" evidence="1">
    <location>
        <begin position="1"/>
        <end position="17"/>
    </location>
</feature>
<accession>A0A8H6RAN7</accession>
<evidence type="ECO:0008006" key="4">
    <source>
        <dbReference type="Google" id="ProtNLM"/>
    </source>
</evidence>
<organism evidence="2 3">
    <name type="scientific">Pseudocercospora fuligena</name>
    <dbReference type="NCBI Taxonomy" id="685502"/>
    <lineage>
        <taxon>Eukaryota</taxon>
        <taxon>Fungi</taxon>
        <taxon>Dikarya</taxon>
        <taxon>Ascomycota</taxon>
        <taxon>Pezizomycotina</taxon>
        <taxon>Dothideomycetes</taxon>
        <taxon>Dothideomycetidae</taxon>
        <taxon>Mycosphaerellales</taxon>
        <taxon>Mycosphaerellaceae</taxon>
        <taxon>Pseudocercospora</taxon>
    </lineage>
</organism>
<evidence type="ECO:0000313" key="3">
    <source>
        <dbReference type="Proteomes" id="UP000660729"/>
    </source>
</evidence>
<keyword evidence="1" id="KW-0732">Signal</keyword>
<dbReference type="Proteomes" id="UP000660729">
    <property type="component" value="Unassembled WGS sequence"/>
</dbReference>
<feature type="chain" id="PRO_5034705240" description="Cyanovirin-N domain-containing protein" evidence="1">
    <location>
        <begin position="18"/>
        <end position="173"/>
    </location>
</feature>
<dbReference type="AlphaFoldDB" id="A0A8H6RAN7"/>
<comment type="caution">
    <text evidence="2">The sequence shown here is derived from an EMBL/GenBank/DDBJ whole genome shotgun (WGS) entry which is preliminary data.</text>
</comment>
<sequence>MKAVIFAFLASVGTALADGSDVCSWCTDNNGVAVNIDTKKACEIAFGDIKGGPYFHANPEGTDPTLICGPIAKNEYQDMFINACNSIGRGSGGESCGIFSRIKKRVDYTYACCNPPNSGNIERNGTIGVCLELGGKLNVGGTKCEIRKDQLNQFIDACNLEYGDGGGNGSCDL</sequence>
<keyword evidence="3" id="KW-1185">Reference proteome</keyword>
<evidence type="ECO:0000256" key="1">
    <source>
        <dbReference type="SAM" id="SignalP"/>
    </source>
</evidence>
<name>A0A8H6RAN7_9PEZI</name>
<reference evidence="2" key="1">
    <citation type="submission" date="2020-04" db="EMBL/GenBank/DDBJ databases">
        <title>Draft genome resource of the tomato pathogen Pseudocercospora fuligena.</title>
        <authorList>
            <person name="Zaccaron A."/>
        </authorList>
    </citation>
    <scope>NUCLEOTIDE SEQUENCE</scope>
    <source>
        <strain evidence="2">PF001</strain>
    </source>
</reference>
<gene>
    <name evidence="2" type="ORF">HII31_11199</name>
</gene>
<evidence type="ECO:0000313" key="2">
    <source>
        <dbReference type="EMBL" id="KAF7187459.1"/>
    </source>
</evidence>
<dbReference type="EMBL" id="JABCIY010000228">
    <property type="protein sequence ID" value="KAF7187459.1"/>
    <property type="molecule type" value="Genomic_DNA"/>
</dbReference>
<proteinExistence type="predicted"/>